<dbReference type="AlphaFoldDB" id="A0A1F5PHR6"/>
<proteinExistence type="inferred from homology"/>
<evidence type="ECO:0000256" key="3">
    <source>
        <dbReference type="ARBA" id="ARBA00022475"/>
    </source>
</evidence>
<dbReference type="Gene3D" id="3.40.1110.10">
    <property type="entry name" value="Calcium-transporting ATPase, cytoplasmic domain N"/>
    <property type="match status" value="1"/>
</dbReference>
<dbReference type="EMBL" id="MFEO01000026">
    <property type="protein sequence ID" value="OGE89202.1"/>
    <property type="molecule type" value="Genomic_DNA"/>
</dbReference>
<keyword evidence="4" id="KW-0597">Phosphoprotein</keyword>
<evidence type="ECO:0000256" key="12">
    <source>
        <dbReference type="SAM" id="Phobius"/>
    </source>
</evidence>
<dbReference type="InterPro" id="IPR050510">
    <property type="entry name" value="Cation_transp_ATPase_P-type"/>
</dbReference>
<feature type="domain" description="Cation-transporting P-type ATPase N-terminal" evidence="13">
    <location>
        <begin position="19"/>
        <end position="93"/>
    </location>
</feature>
<accession>A0A1F5PHR6</accession>
<evidence type="ECO:0000256" key="6">
    <source>
        <dbReference type="ARBA" id="ARBA00022741"/>
    </source>
</evidence>
<dbReference type="PANTHER" id="PTHR43294:SF21">
    <property type="entry name" value="CATION TRANSPORTING ATPASE"/>
    <property type="match status" value="1"/>
</dbReference>
<dbReference type="GO" id="GO:0005524">
    <property type="term" value="F:ATP binding"/>
    <property type="evidence" value="ECO:0007669"/>
    <property type="project" value="UniProtKB-KW"/>
</dbReference>
<feature type="transmembrane region" description="Helical" evidence="12">
    <location>
        <begin position="76"/>
        <end position="91"/>
    </location>
</feature>
<keyword evidence="6" id="KW-0547">Nucleotide-binding</keyword>
<evidence type="ECO:0000256" key="11">
    <source>
        <dbReference type="ARBA" id="ARBA00023136"/>
    </source>
</evidence>
<feature type="transmembrane region" description="Helical" evidence="12">
    <location>
        <begin position="260"/>
        <end position="280"/>
    </location>
</feature>
<dbReference type="FunFam" id="2.70.150.10:FF:000160">
    <property type="entry name" value="Sarcoplasmic/endoplasmic reticulum calcium ATPase 1"/>
    <property type="match status" value="1"/>
</dbReference>
<evidence type="ECO:0000256" key="8">
    <source>
        <dbReference type="ARBA" id="ARBA00022842"/>
    </source>
</evidence>
<dbReference type="InterPro" id="IPR008250">
    <property type="entry name" value="ATPase_P-typ_transduc_dom_A_sf"/>
</dbReference>
<dbReference type="Proteomes" id="UP000178377">
    <property type="component" value="Unassembled WGS sequence"/>
</dbReference>
<dbReference type="Pfam" id="PF00122">
    <property type="entry name" value="E1-E2_ATPase"/>
    <property type="match status" value="1"/>
</dbReference>
<dbReference type="InterPro" id="IPR036412">
    <property type="entry name" value="HAD-like_sf"/>
</dbReference>
<sequence length="899" mass="98862">MPDTKNILTRVDHTLAQVEWYRLPQAELRRKFATSLSLGLTQAEAGLRREVYGHNTLPEEKEDGYLEIIARQIKSPLVYILLFAAFLSLALGKFVDLAIISTVIVINVLIGFFQEHRAQATLQELKKVLHPTATVTRDGELRDIPTSELVPGDLMRLIAGDRVAADARIVESSNLEAIEAVLTGESVPILKHAEAINHEAPIADQDNMVFSGTEITSGVARAIVVATGKSTELGKIATLLISTAKRPTPLQEGISQFSKLLAWLTGAIGFLILAVGLWHGRDFFEMLFTAVAVSVAAIPEGLLISLTVILTVGMQRILRKRGLVRHLSAVETLGATSVICTDKTGTLTLGEMRVVSLVSGMAEHYLRTKNTPIPDWRLTDILKTAALGSEAVVENPKEDPQDWKIVGNLTDRALIIAAAEVGYNKSMLDVLHPVRSELVFSEKRKYSAVLRHLGHNESLLSVKGAAEVVLNSCKYTKARGGKKNVLDTQLRNTLNKKLDEMTREGLRVIGVASCILPAQVDKLREQNDLPYELVFEGFVGLRDPLRDEVGETIRIAQEAGVRLVLITGDHKLTALAIAQEAGLAIGPSKVIEGKELDHMDDATLMRQVAEIDLFARVTPVHKLRIIAALQKRGDVVAMTGDGVNDAPALKRADIGMSLGSGTEVARSASDLVLLDNNFRTIVGAIEQGRIVFNNIRTVIVYLLSDSFSHVILITGAIFLNLPLPLLPAQILWSNLITDGPPNLALTQEPGDPSLMRRRPRKKDEPLINFEMKVLILFVGILTDIVFLLLFLRLQHSEDLTTVRTVVFAASGFSSLLYVFSLKSLTQHIWRISLFNNVWLIGAVMLGAFLQIAAIYWLPFQTLLHTVPIPLALWDWVIGLSVIKVCAIELAKFFFHRRAV</sequence>
<feature type="transmembrane region" description="Helical" evidence="12">
    <location>
        <begin position="875"/>
        <end position="894"/>
    </location>
</feature>
<dbReference type="InterPro" id="IPR023298">
    <property type="entry name" value="ATPase_P-typ_TM_dom_sf"/>
</dbReference>
<dbReference type="GO" id="GO:0005886">
    <property type="term" value="C:plasma membrane"/>
    <property type="evidence" value="ECO:0007669"/>
    <property type="project" value="UniProtKB-SubCell"/>
</dbReference>
<keyword evidence="11 12" id="KW-0472">Membrane</keyword>
<dbReference type="SUPFAM" id="SSF56784">
    <property type="entry name" value="HAD-like"/>
    <property type="match status" value="1"/>
</dbReference>
<evidence type="ECO:0000256" key="2">
    <source>
        <dbReference type="ARBA" id="ARBA00005675"/>
    </source>
</evidence>
<name>A0A1F5PHR6_9BACT</name>
<dbReference type="InterPro" id="IPR001757">
    <property type="entry name" value="P_typ_ATPase"/>
</dbReference>
<keyword evidence="8" id="KW-0460">Magnesium</keyword>
<dbReference type="InterPro" id="IPR023299">
    <property type="entry name" value="ATPase_P-typ_cyto_dom_N"/>
</dbReference>
<keyword evidence="3" id="KW-1003">Cell membrane</keyword>
<dbReference type="SUPFAM" id="SSF81653">
    <property type="entry name" value="Calcium ATPase, transduction domain A"/>
    <property type="match status" value="1"/>
</dbReference>
<comment type="similarity">
    <text evidence="2">Belongs to the cation transport ATPase (P-type) (TC 3.A.3) family. Type IIA subfamily.</text>
</comment>
<keyword evidence="9" id="KW-1278">Translocase</keyword>
<evidence type="ECO:0000256" key="5">
    <source>
        <dbReference type="ARBA" id="ARBA00022692"/>
    </source>
</evidence>
<keyword evidence="5 12" id="KW-0812">Transmembrane</keyword>
<comment type="subcellular location">
    <subcellularLocation>
        <location evidence="1">Cell membrane</location>
        <topology evidence="1">Multi-pass membrane protein</topology>
    </subcellularLocation>
</comment>
<dbReference type="Pfam" id="PF00690">
    <property type="entry name" value="Cation_ATPase_N"/>
    <property type="match status" value="1"/>
</dbReference>
<dbReference type="Pfam" id="PF00689">
    <property type="entry name" value="Cation_ATPase_C"/>
    <property type="match status" value="1"/>
</dbReference>
<dbReference type="Pfam" id="PF13246">
    <property type="entry name" value="Cation_ATPase"/>
    <property type="match status" value="1"/>
</dbReference>
<dbReference type="InterPro" id="IPR006068">
    <property type="entry name" value="ATPase_P-typ_cation-transptr_C"/>
</dbReference>
<dbReference type="Gene3D" id="1.20.1110.10">
    <property type="entry name" value="Calcium-transporting ATPase, transmembrane domain"/>
    <property type="match status" value="1"/>
</dbReference>
<evidence type="ECO:0000256" key="1">
    <source>
        <dbReference type="ARBA" id="ARBA00004651"/>
    </source>
</evidence>
<keyword evidence="10 12" id="KW-1133">Transmembrane helix</keyword>
<reference evidence="14 15" key="1">
    <citation type="journal article" date="2016" name="Nat. Commun.">
        <title>Thousands of microbial genomes shed light on interconnected biogeochemical processes in an aquifer system.</title>
        <authorList>
            <person name="Anantharaman K."/>
            <person name="Brown C.T."/>
            <person name="Hug L.A."/>
            <person name="Sharon I."/>
            <person name="Castelle C.J."/>
            <person name="Probst A.J."/>
            <person name="Thomas B.C."/>
            <person name="Singh A."/>
            <person name="Wilkins M.J."/>
            <person name="Karaoz U."/>
            <person name="Brodie E.L."/>
            <person name="Williams K.H."/>
            <person name="Hubbard S.S."/>
            <person name="Banfield J.F."/>
        </authorList>
    </citation>
    <scope>NUCLEOTIDE SEQUENCE [LARGE SCALE GENOMIC DNA]</scope>
</reference>
<dbReference type="SFLD" id="SFLDS00003">
    <property type="entry name" value="Haloacid_Dehalogenase"/>
    <property type="match status" value="1"/>
</dbReference>
<dbReference type="SUPFAM" id="SSF81660">
    <property type="entry name" value="Metal cation-transporting ATPase, ATP-binding domain N"/>
    <property type="match status" value="1"/>
</dbReference>
<keyword evidence="7" id="KW-0067">ATP-binding</keyword>
<feature type="transmembrane region" description="Helical" evidence="12">
    <location>
        <begin position="286"/>
        <end position="312"/>
    </location>
</feature>
<dbReference type="STRING" id="1817828.A2722_00515"/>
<feature type="transmembrane region" description="Helical" evidence="12">
    <location>
        <begin position="833"/>
        <end position="855"/>
    </location>
</feature>
<dbReference type="InterPro" id="IPR044492">
    <property type="entry name" value="P_typ_ATPase_HD_dom"/>
</dbReference>
<dbReference type="InterPro" id="IPR018303">
    <property type="entry name" value="ATPase_P-typ_P_site"/>
</dbReference>
<dbReference type="Gene3D" id="2.70.150.10">
    <property type="entry name" value="Calcium-transporting ATPase, cytoplasmic transduction domain A"/>
    <property type="match status" value="1"/>
</dbReference>
<gene>
    <name evidence="14" type="ORF">A2722_00515</name>
</gene>
<evidence type="ECO:0000256" key="9">
    <source>
        <dbReference type="ARBA" id="ARBA00022967"/>
    </source>
</evidence>
<dbReference type="SUPFAM" id="SSF81665">
    <property type="entry name" value="Calcium ATPase, transmembrane domain M"/>
    <property type="match status" value="1"/>
</dbReference>
<dbReference type="PRINTS" id="PR00120">
    <property type="entry name" value="HATPASE"/>
</dbReference>
<comment type="caution">
    <text evidence="14">The sequence shown here is derived from an EMBL/GenBank/DDBJ whole genome shotgun (WGS) entry which is preliminary data.</text>
</comment>
<dbReference type="PROSITE" id="PS00154">
    <property type="entry name" value="ATPASE_E1_E2"/>
    <property type="match status" value="1"/>
</dbReference>
<feature type="transmembrane region" description="Helical" evidence="12">
    <location>
        <begin position="766"/>
        <end position="790"/>
    </location>
</feature>
<protein>
    <recommendedName>
        <fullName evidence="13">Cation-transporting P-type ATPase N-terminal domain-containing protein</fullName>
    </recommendedName>
</protein>
<dbReference type="PANTHER" id="PTHR43294">
    <property type="entry name" value="SODIUM/POTASSIUM-TRANSPORTING ATPASE SUBUNIT ALPHA"/>
    <property type="match status" value="1"/>
</dbReference>
<organism evidence="14 15">
    <name type="scientific">Candidatus Doudnabacteria bacterium RIFCSPHIGHO2_01_FULL_50_11</name>
    <dbReference type="NCBI Taxonomy" id="1817828"/>
    <lineage>
        <taxon>Bacteria</taxon>
        <taxon>Candidatus Doudnaibacteriota</taxon>
    </lineage>
</organism>
<dbReference type="InterPro" id="IPR023214">
    <property type="entry name" value="HAD_sf"/>
</dbReference>
<dbReference type="NCBIfam" id="TIGR01494">
    <property type="entry name" value="ATPase_P-type"/>
    <property type="match status" value="2"/>
</dbReference>
<evidence type="ECO:0000256" key="7">
    <source>
        <dbReference type="ARBA" id="ARBA00022840"/>
    </source>
</evidence>
<dbReference type="SMART" id="SM00831">
    <property type="entry name" value="Cation_ATPase_N"/>
    <property type="match status" value="1"/>
</dbReference>
<feature type="transmembrane region" description="Helical" evidence="12">
    <location>
        <begin position="97"/>
        <end position="113"/>
    </location>
</feature>
<dbReference type="Gene3D" id="3.40.50.1000">
    <property type="entry name" value="HAD superfamily/HAD-like"/>
    <property type="match status" value="1"/>
</dbReference>
<feature type="transmembrane region" description="Helical" evidence="12">
    <location>
        <begin position="802"/>
        <end position="821"/>
    </location>
</feature>
<dbReference type="PRINTS" id="PR00119">
    <property type="entry name" value="CATATPASE"/>
</dbReference>
<dbReference type="InterPro" id="IPR059000">
    <property type="entry name" value="ATPase_P-type_domA"/>
</dbReference>
<evidence type="ECO:0000313" key="15">
    <source>
        <dbReference type="Proteomes" id="UP000178377"/>
    </source>
</evidence>
<evidence type="ECO:0000256" key="4">
    <source>
        <dbReference type="ARBA" id="ARBA00022553"/>
    </source>
</evidence>
<dbReference type="GO" id="GO:0016887">
    <property type="term" value="F:ATP hydrolysis activity"/>
    <property type="evidence" value="ECO:0007669"/>
    <property type="project" value="InterPro"/>
</dbReference>
<dbReference type="InterPro" id="IPR004014">
    <property type="entry name" value="ATPase_P-typ_cation-transptr_N"/>
</dbReference>
<evidence type="ECO:0000256" key="10">
    <source>
        <dbReference type="ARBA" id="ARBA00022989"/>
    </source>
</evidence>
<dbReference type="SFLD" id="SFLDG00002">
    <property type="entry name" value="C1.7:_P-type_atpase_like"/>
    <property type="match status" value="1"/>
</dbReference>
<evidence type="ECO:0000259" key="13">
    <source>
        <dbReference type="SMART" id="SM00831"/>
    </source>
</evidence>
<evidence type="ECO:0000313" key="14">
    <source>
        <dbReference type="EMBL" id="OGE89202.1"/>
    </source>
</evidence>
<dbReference type="SFLD" id="SFLDF00027">
    <property type="entry name" value="p-type_atpase"/>
    <property type="match status" value="1"/>
</dbReference>